<reference evidence="1 2" key="1">
    <citation type="journal article" date="2015" name="BMC Genomics">
        <title>Genome mining reveals unlocked bioactive potential of marine Gram-negative bacteria.</title>
        <authorList>
            <person name="Machado H."/>
            <person name="Sonnenschein E.C."/>
            <person name="Melchiorsen J."/>
            <person name="Gram L."/>
        </authorList>
    </citation>
    <scope>NUCLEOTIDE SEQUENCE [LARGE SCALE GENOMIC DNA]</scope>
    <source>
        <strain evidence="1 2">S4054</strain>
    </source>
</reference>
<dbReference type="SUPFAM" id="SSF51735">
    <property type="entry name" value="NAD(P)-binding Rossmann-fold domains"/>
    <property type="match status" value="1"/>
</dbReference>
<dbReference type="EMBL" id="AUXW01000156">
    <property type="protein sequence ID" value="KKE82877.1"/>
    <property type="molecule type" value="Genomic_DNA"/>
</dbReference>
<dbReference type="RefSeq" id="WP_230851943.1">
    <property type="nucleotide sequence ID" value="NZ_AUXW01000156.1"/>
</dbReference>
<dbReference type="Proteomes" id="UP000033434">
    <property type="component" value="Unassembled WGS sequence"/>
</dbReference>
<evidence type="ECO:0008006" key="3">
    <source>
        <dbReference type="Google" id="ProtNLM"/>
    </source>
</evidence>
<dbReference type="InterPro" id="IPR036291">
    <property type="entry name" value="NAD(P)-bd_dom_sf"/>
</dbReference>
<proteinExistence type="predicted"/>
<comment type="caution">
    <text evidence="1">The sequence shown here is derived from an EMBL/GenBank/DDBJ whole genome shotgun (WGS) entry which is preliminary data.</text>
</comment>
<dbReference type="PATRIC" id="fig|1129367.4.peg.3280"/>
<organism evidence="1 2">
    <name type="scientific">Pseudoalteromonas luteoviolacea S4054</name>
    <dbReference type="NCBI Taxonomy" id="1129367"/>
    <lineage>
        <taxon>Bacteria</taxon>
        <taxon>Pseudomonadati</taxon>
        <taxon>Pseudomonadota</taxon>
        <taxon>Gammaproteobacteria</taxon>
        <taxon>Alteromonadales</taxon>
        <taxon>Pseudoalteromonadaceae</taxon>
        <taxon>Pseudoalteromonas</taxon>
    </lineage>
</organism>
<dbReference type="AlphaFoldDB" id="A0A0F6A9K8"/>
<dbReference type="Gene3D" id="3.40.50.720">
    <property type="entry name" value="NAD(P)-binding Rossmann-like Domain"/>
    <property type="match status" value="1"/>
</dbReference>
<name>A0A0F6A9K8_9GAMM</name>
<accession>A0A0F6A9K8</accession>
<evidence type="ECO:0000313" key="2">
    <source>
        <dbReference type="Proteomes" id="UP000033434"/>
    </source>
</evidence>
<sequence length="50" mass="5309">MNTPLQGKVALITGGAKNMGQAFALSLAKQGCDIVIHYHSESAHTCTKYC</sequence>
<gene>
    <name evidence="1" type="ORF">N479_16525</name>
</gene>
<evidence type="ECO:0000313" key="1">
    <source>
        <dbReference type="EMBL" id="KKE82877.1"/>
    </source>
</evidence>
<protein>
    <recommendedName>
        <fullName evidence="3">Short-chain dehydrogenase</fullName>
    </recommendedName>
</protein>